<keyword evidence="2" id="KW-1185">Reference proteome</keyword>
<organism evidence="1 2">
    <name type="scientific">Marinobacterium aestuariivivens</name>
    <dbReference type="NCBI Taxonomy" id="1698799"/>
    <lineage>
        <taxon>Bacteria</taxon>
        <taxon>Pseudomonadati</taxon>
        <taxon>Pseudomonadota</taxon>
        <taxon>Gammaproteobacteria</taxon>
        <taxon>Oceanospirillales</taxon>
        <taxon>Oceanospirillaceae</taxon>
        <taxon>Marinobacterium</taxon>
    </lineage>
</organism>
<evidence type="ECO:0000313" key="2">
    <source>
        <dbReference type="Proteomes" id="UP001596422"/>
    </source>
</evidence>
<sequence>MGRAIESAFKAPTRRYATDELPPREPLRAERAVAVGARACEQLLQRSDEAFSLICAFIPRATFESLAALYGSTEMVRQQRLTAIYLDQPLERHLRLAHTLVPDAKSIGAMFGPFSSAERELFNKAAEAEGLSPVSITLAETDNPIEKLQPVVRQSDVFLALPDSALFNRATAKWLLYVTLRQQIPVIGFSRTYVEAGALAAVYSTPEQIGRQTGELLLQLEGGLPLPGPAFPRYFTVSSNPVVARTLDLKVPDDAALAELIE</sequence>
<proteinExistence type="predicted"/>
<gene>
    <name evidence="1" type="ORF">ACFQDL_15360</name>
</gene>
<accession>A0ABW2A1C5</accession>
<protein>
    <submittedName>
        <fullName evidence="1">ABC transporter substrate-binding protein</fullName>
    </submittedName>
</protein>
<dbReference type="EMBL" id="JBHSWE010000001">
    <property type="protein sequence ID" value="MFC6671300.1"/>
    <property type="molecule type" value="Genomic_DNA"/>
</dbReference>
<evidence type="ECO:0000313" key="1">
    <source>
        <dbReference type="EMBL" id="MFC6671300.1"/>
    </source>
</evidence>
<reference evidence="2" key="1">
    <citation type="journal article" date="2019" name="Int. J. Syst. Evol. Microbiol.">
        <title>The Global Catalogue of Microorganisms (GCM) 10K type strain sequencing project: providing services to taxonomists for standard genome sequencing and annotation.</title>
        <authorList>
            <consortium name="The Broad Institute Genomics Platform"/>
            <consortium name="The Broad Institute Genome Sequencing Center for Infectious Disease"/>
            <person name="Wu L."/>
            <person name="Ma J."/>
        </authorList>
    </citation>
    <scope>NUCLEOTIDE SEQUENCE [LARGE SCALE GENOMIC DNA]</scope>
    <source>
        <strain evidence="2">NBRC 111756</strain>
    </source>
</reference>
<comment type="caution">
    <text evidence="1">The sequence shown here is derived from an EMBL/GenBank/DDBJ whole genome shotgun (WGS) entry which is preliminary data.</text>
</comment>
<dbReference type="PANTHER" id="PTHR35271">
    <property type="entry name" value="ABC TRANSPORTER, SUBSTRATE-BINDING LIPOPROTEIN-RELATED"/>
    <property type="match status" value="1"/>
</dbReference>
<dbReference type="InterPro" id="IPR007487">
    <property type="entry name" value="ABC_transpt-TYRBP-like"/>
</dbReference>
<name>A0ABW2A1C5_9GAMM</name>
<dbReference type="Gene3D" id="3.40.50.2300">
    <property type="match status" value="1"/>
</dbReference>
<dbReference type="Pfam" id="PF04392">
    <property type="entry name" value="ABC_sub_bind"/>
    <property type="match status" value="1"/>
</dbReference>
<dbReference type="PANTHER" id="PTHR35271:SF1">
    <property type="entry name" value="ABC TRANSPORTER, SUBSTRATE-BINDING LIPOPROTEIN"/>
    <property type="match status" value="1"/>
</dbReference>
<dbReference type="Proteomes" id="UP001596422">
    <property type="component" value="Unassembled WGS sequence"/>
</dbReference>